<proteinExistence type="predicted"/>
<dbReference type="OrthoDB" id="194468at2759"/>
<evidence type="ECO:0000256" key="1">
    <source>
        <dbReference type="ARBA" id="ARBA00022741"/>
    </source>
</evidence>
<dbReference type="KEGG" id="spar:SPRG_22079"/>
<dbReference type="CDD" id="cd07302">
    <property type="entry name" value="CHD"/>
    <property type="match status" value="1"/>
</dbReference>
<accession>A0A067CUW6</accession>
<dbReference type="GO" id="GO:0009190">
    <property type="term" value="P:cyclic nucleotide biosynthetic process"/>
    <property type="evidence" value="ECO:0007669"/>
    <property type="project" value="InterPro"/>
</dbReference>
<organism evidence="4 5">
    <name type="scientific">Saprolegnia parasitica (strain CBS 223.65)</name>
    <dbReference type="NCBI Taxonomy" id="695850"/>
    <lineage>
        <taxon>Eukaryota</taxon>
        <taxon>Sar</taxon>
        <taxon>Stramenopiles</taxon>
        <taxon>Oomycota</taxon>
        <taxon>Saprolegniomycetes</taxon>
        <taxon>Saprolegniales</taxon>
        <taxon>Saprolegniaceae</taxon>
        <taxon>Saprolegnia</taxon>
    </lineage>
</organism>
<dbReference type="Proteomes" id="UP000030745">
    <property type="component" value="Unassembled WGS sequence"/>
</dbReference>
<dbReference type="SUPFAM" id="SSF55073">
    <property type="entry name" value="Nucleotide cyclase"/>
    <property type="match status" value="2"/>
</dbReference>
<dbReference type="PANTHER" id="PTHR16305">
    <property type="entry name" value="TESTICULAR SOLUBLE ADENYLYL CYCLASE"/>
    <property type="match status" value="1"/>
</dbReference>
<name>A0A067CUW6_SAPPC</name>
<dbReference type="OMA" id="CARRHEY"/>
<dbReference type="Pfam" id="PF00211">
    <property type="entry name" value="Guanylate_cyc"/>
    <property type="match status" value="1"/>
</dbReference>
<protein>
    <recommendedName>
        <fullName evidence="3">Guanylate cyclase domain-containing protein</fullName>
    </recommendedName>
</protein>
<keyword evidence="1" id="KW-0547">Nucleotide-binding</keyword>
<dbReference type="GO" id="GO:0005737">
    <property type="term" value="C:cytoplasm"/>
    <property type="evidence" value="ECO:0007669"/>
    <property type="project" value="TreeGrafter"/>
</dbReference>
<feature type="domain" description="Guanylate cyclase" evidence="3">
    <location>
        <begin position="261"/>
        <end position="403"/>
    </location>
</feature>
<evidence type="ECO:0000313" key="5">
    <source>
        <dbReference type="Proteomes" id="UP000030745"/>
    </source>
</evidence>
<keyword evidence="2" id="KW-0067">ATP-binding</keyword>
<sequence>MALQRRALQRQAATTSSSCLFSFAPHIAASVPRQLVAYFANGGPLPSVSAPIVTTHVSAGALVLADISHYSQLVASLADDGDVGMQTLCRVMETCFTKMIDTIDMHGGDCIKFAGDALLVSFPTIEASAACALALLAATSASCGVEIHIAIAFGDLLGLHLGGVHHAFEYVVGGAPFQQLQDIVDCSGPNSITLSQVAWDALGPSAIGHALVDGRAYALTGLASSSSSSSSSACESHGRMTPPELCPSTLDAIRKYAPAPLMATIDVQQFDLVAEYRQCSILFVTLQDLSLASPDIDVHRLQTVFVRLQHILHCHGGFCRQFLADDKGTVLIAAFGVHGFSHFDNALRALKTALEMADALADLAVAATLGVATGKVYAGLLGCARRHEYAVVGSAVVTAARLAGLPTTGEANATCRVLCDAPTRDIVQHERDVALTRYGDVYLKGQRGPAVIYSVAPASAHRASGRSPMLGREALVASVLRHLVHHDRALVVLEGSIGSGRSCFLNHIESLVLKTTSVLRYRASWHDAPLALWRRVAQSLLTPLEDLDELRRVLHRNRPVLIIDDFEAIDEASLERLGELLADAPLRVLVSVPTTTTCQTLRFRLRHHFKRVYQWSFVRKVTVRLPPLAPEHIAALSCQLLHASSLAPDVHKFISATSLGSPLWVQQIVHCLHTKGFVTLSKNHRRVTFTPAFVSAKRSQLSSIHDIVLAQVEELSETQRWLLKLGAIIGSSFQINELLWLCHGFSHLQAWVDGDTLQWQLGLLCKAGYLEVVDGGSAAMVETRRRSHSETQHPKLQRVRRGHSHHDLASALKRARLRVRYRFCHANVRDALLDVFLPAQRRMAHSLMIDLLDDLSVLHEPSHLVRLAHHCVEAGMRTKALTYLGRASLLAAATDVALFDRLVEMRFAPPASRVSWLLASVRARRLARPSDNDGIMALLAEAVALVHVSSPEKERSVPIPVIGACLAMATCISLEYQLASSSWESQRVEGTTWVQQLAQLPDHESSRHLLDVDVLAGYCIAQHMAKRPLFRRAIASAPPVLYALAARRIGSLCTEAVPVVSATATDARCVMDAVHTHLAFGASDDAHSLELMNVLMASEDPRLAQCLRLVRGDTRQLATCIALSDDDILLLGGLPARLVSKTALAKYYDRYANSTSLALHHMRGAIEALRGIATRATTLMWAPQAHLLVYAQWLALLAYDMTRHVGETRRLSDHVTALARVCDELFPPTTHGLGSLASAFFRSLTSLVLQKLEPTRASSDSLEALSSVASRACKVGWLSLRRHAMYVVAMEDDADSKVSWVLDVEVPDMAPSSFKNQQASATNYNNNNNYSDASADCILGATATLSLVL</sequence>
<dbReference type="EMBL" id="KK583191">
    <property type="protein sequence ID" value="KDO34288.1"/>
    <property type="molecule type" value="Genomic_DNA"/>
</dbReference>
<gene>
    <name evidence="4" type="ORF">SPRG_22079</name>
</gene>
<evidence type="ECO:0000259" key="3">
    <source>
        <dbReference type="PROSITE" id="PS50125"/>
    </source>
</evidence>
<dbReference type="STRING" id="695850.A0A067CUW6"/>
<dbReference type="GO" id="GO:0004016">
    <property type="term" value="F:adenylate cyclase activity"/>
    <property type="evidence" value="ECO:0007669"/>
    <property type="project" value="TreeGrafter"/>
</dbReference>
<dbReference type="SUPFAM" id="SSF52540">
    <property type="entry name" value="P-loop containing nucleoside triphosphate hydrolases"/>
    <property type="match status" value="1"/>
</dbReference>
<dbReference type="Gene3D" id="3.30.70.1230">
    <property type="entry name" value="Nucleotide cyclase"/>
    <property type="match status" value="2"/>
</dbReference>
<dbReference type="InterPro" id="IPR029787">
    <property type="entry name" value="Nucleotide_cyclase"/>
</dbReference>
<dbReference type="InterPro" id="IPR001054">
    <property type="entry name" value="A/G_cyclase"/>
</dbReference>
<dbReference type="GO" id="GO:0005524">
    <property type="term" value="F:ATP binding"/>
    <property type="evidence" value="ECO:0007669"/>
    <property type="project" value="UniProtKB-KW"/>
</dbReference>
<dbReference type="GeneID" id="24142462"/>
<evidence type="ECO:0000256" key="2">
    <source>
        <dbReference type="ARBA" id="ARBA00022840"/>
    </source>
</evidence>
<dbReference type="PROSITE" id="PS50125">
    <property type="entry name" value="GUANYLATE_CYCLASE_2"/>
    <property type="match status" value="1"/>
</dbReference>
<keyword evidence="5" id="KW-1185">Reference proteome</keyword>
<dbReference type="GO" id="GO:0035556">
    <property type="term" value="P:intracellular signal transduction"/>
    <property type="evidence" value="ECO:0007669"/>
    <property type="project" value="InterPro"/>
</dbReference>
<dbReference type="PANTHER" id="PTHR16305:SF28">
    <property type="entry name" value="GUANYLATE CYCLASE DOMAIN-CONTAINING PROTEIN"/>
    <property type="match status" value="1"/>
</dbReference>
<dbReference type="InterPro" id="IPR027417">
    <property type="entry name" value="P-loop_NTPase"/>
</dbReference>
<dbReference type="VEuPathDB" id="FungiDB:SPRG_22079"/>
<dbReference type="RefSeq" id="XP_012195343.1">
    <property type="nucleotide sequence ID" value="XM_012339953.1"/>
</dbReference>
<evidence type="ECO:0000313" key="4">
    <source>
        <dbReference type="EMBL" id="KDO34288.1"/>
    </source>
</evidence>
<reference evidence="4 5" key="1">
    <citation type="journal article" date="2013" name="PLoS Genet.">
        <title>Distinctive expansion of potential virulence genes in the genome of the oomycete fish pathogen Saprolegnia parasitica.</title>
        <authorList>
            <person name="Jiang R.H."/>
            <person name="de Bruijn I."/>
            <person name="Haas B.J."/>
            <person name="Belmonte R."/>
            <person name="Lobach L."/>
            <person name="Christie J."/>
            <person name="van den Ackerveken G."/>
            <person name="Bottin A."/>
            <person name="Bulone V."/>
            <person name="Diaz-Moreno S.M."/>
            <person name="Dumas B."/>
            <person name="Fan L."/>
            <person name="Gaulin E."/>
            <person name="Govers F."/>
            <person name="Grenville-Briggs L.J."/>
            <person name="Horner N.R."/>
            <person name="Levin J.Z."/>
            <person name="Mammella M."/>
            <person name="Meijer H.J."/>
            <person name="Morris P."/>
            <person name="Nusbaum C."/>
            <person name="Oome S."/>
            <person name="Phillips A.J."/>
            <person name="van Rooyen D."/>
            <person name="Rzeszutek E."/>
            <person name="Saraiva M."/>
            <person name="Secombes C.J."/>
            <person name="Seidl M.F."/>
            <person name="Snel B."/>
            <person name="Stassen J.H."/>
            <person name="Sykes S."/>
            <person name="Tripathy S."/>
            <person name="van den Berg H."/>
            <person name="Vega-Arreguin J.C."/>
            <person name="Wawra S."/>
            <person name="Young S.K."/>
            <person name="Zeng Q."/>
            <person name="Dieguez-Uribeondo J."/>
            <person name="Russ C."/>
            <person name="Tyler B.M."/>
            <person name="van West P."/>
        </authorList>
    </citation>
    <scope>NUCLEOTIDE SEQUENCE [LARGE SCALE GENOMIC DNA]</scope>
    <source>
        <strain evidence="4 5">CBS 223.65</strain>
    </source>
</reference>